<dbReference type="KEGG" id="ssck:SPSK_05762"/>
<protein>
    <submittedName>
        <fullName evidence="1">Uncharacterized protein</fullName>
    </submittedName>
</protein>
<accession>A0A0F2LTM4</accession>
<proteinExistence type="predicted"/>
<reference evidence="1 2" key="1">
    <citation type="journal article" date="2014" name="BMC Genomics">
        <title>Comparative genomics of the major fungal agents of human and animal Sporotrichosis: Sporothrix schenckii and Sporothrix brasiliensis.</title>
        <authorList>
            <person name="Teixeira M.M."/>
            <person name="de Almeida L.G."/>
            <person name="Kubitschek-Barreira P."/>
            <person name="Alves F.L."/>
            <person name="Kioshima E.S."/>
            <person name="Abadio A.K."/>
            <person name="Fernandes L."/>
            <person name="Derengowski L.S."/>
            <person name="Ferreira K.S."/>
            <person name="Souza R.C."/>
            <person name="Ruiz J.C."/>
            <person name="de Andrade N.C."/>
            <person name="Paes H.C."/>
            <person name="Nicola A.M."/>
            <person name="Albuquerque P."/>
            <person name="Gerber A.L."/>
            <person name="Martins V.P."/>
            <person name="Peconick L.D."/>
            <person name="Neto A.V."/>
            <person name="Chaucanez C.B."/>
            <person name="Silva P.A."/>
            <person name="Cunha O.L."/>
            <person name="de Oliveira F.F."/>
            <person name="dos Santos T.C."/>
            <person name="Barros A.L."/>
            <person name="Soares M.A."/>
            <person name="de Oliveira L.M."/>
            <person name="Marini M.M."/>
            <person name="Villalobos-Duno H."/>
            <person name="Cunha M.M."/>
            <person name="de Hoog S."/>
            <person name="da Silveira J.F."/>
            <person name="Henrissat B."/>
            <person name="Nino-Vega G.A."/>
            <person name="Cisalpino P.S."/>
            <person name="Mora-Montes H.M."/>
            <person name="Almeida S.R."/>
            <person name="Stajich J.E."/>
            <person name="Lopes-Bezerra L.M."/>
            <person name="Vasconcelos A.T."/>
            <person name="Felipe M.S."/>
        </authorList>
    </citation>
    <scope>NUCLEOTIDE SEQUENCE [LARGE SCALE GENOMIC DNA]</scope>
    <source>
        <strain evidence="1 2">1099-18</strain>
    </source>
</reference>
<name>A0A0F2LTM4_SPOSC</name>
<dbReference type="VEuPathDB" id="FungiDB:SPSK_05762"/>
<dbReference type="GeneID" id="27667774"/>
<dbReference type="RefSeq" id="XP_016583508.1">
    <property type="nucleotide sequence ID" value="XM_016732497.1"/>
</dbReference>
<dbReference type="EMBL" id="AXCR01000012">
    <property type="protein sequence ID" value="KJR80832.1"/>
    <property type="molecule type" value="Genomic_DNA"/>
</dbReference>
<evidence type="ECO:0000313" key="1">
    <source>
        <dbReference type="EMBL" id="KJR80832.1"/>
    </source>
</evidence>
<dbReference type="AlphaFoldDB" id="A0A0F2LTM4"/>
<reference evidence="1 2" key="2">
    <citation type="journal article" date="2015" name="Eukaryot. Cell">
        <title>Asexual propagation of a virulent clone complex in a human and feline outbreak of sporotrichosis.</title>
        <authorList>
            <person name="Teixeira Mde M."/>
            <person name="Rodrigues A.M."/>
            <person name="Tsui C.K."/>
            <person name="de Almeida L.G."/>
            <person name="Van Diepeningen A.D."/>
            <person name="van den Ende B.G."/>
            <person name="Fernandes G.F."/>
            <person name="Kano R."/>
            <person name="Hamelin R.C."/>
            <person name="Lopes-Bezerra L.M."/>
            <person name="Vasconcelos A.T."/>
            <person name="de Hoog S."/>
            <person name="de Camargo Z.P."/>
            <person name="Felipe M.S."/>
        </authorList>
    </citation>
    <scope>NUCLEOTIDE SEQUENCE [LARGE SCALE GENOMIC DNA]</scope>
    <source>
        <strain evidence="1 2">1099-18</strain>
    </source>
</reference>
<organism evidence="1 2">
    <name type="scientific">Sporothrix schenckii 1099-18</name>
    <dbReference type="NCBI Taxonomy" id="1397361"/>
    <lineage>
        <taxon>Eukaryota</taxon>
        <taxon>Fungi</taxon>
        <taxon>Dikarya</taxon>
        <taxon>Ascomycota</taxon>
        <taxon>Pezizomycotina</taxon>
        <taxon>Sordariomycetes</taxon>
        <taxon>Sordariomycetidae</taxon>
        <taxon>Ophiostomatales</taxon>
        <taxon>Ophiostomataceae</taxon>
        <taxon>Sporothrix</taxon>
    </lineage>
</organism>
<sequence length="77" mass="9026">METEHHVSDDAKVRFSADFHHFPARRRVLVTCSNDGNKKHAKWTIDQDRSDAKYTRVGYDVRWKNWGRAGATRAVLR</sequence>
<dbReference type="Proteomes" id="UP000033710">
    <property type="component" value="Unassembled WGS sequence"/>
</dbReference>
<evidence type="ECO:0000313" key="2">
    <source>
        <dbReference type="Proteomes" id="UP000033710"/>
    </source>
</evidence>
<gene>
    <name evidence="1" type="ORF">SPSK_05762</name>
</gene>
<comment type="caution">
    <text evidence="1">The sequence shown here is derived from an EMBL/GenBank/DDBJ whole genome shotgun (WGS) entry which is preliminary data.</text>
</comment>